<keyword evidence="2" id="KW-0784">Thiamine biosynthesis</keyword>
<dbReference type="AlphaFoldDB" id="A0A6A6JZT5"/>
<dbReference type="Pfam" id="PF02581">
    <property type="entry name" value="TMP-TENI"/>
    <property type="match status" value="1"/>
</dbReference>
<evidence type="ECO:0000313" key="4">
    <source>
        <dbReference type="EMBL" id="KAF2281744.1"/>
    </source>
</evidence>
<evidence type="ECO:0000313" key="5">
    <source>
        <dbReference type="Proteomes" id="UP000467840"/>
    </source>
</evidence>
<evidence type="ECO:0000259" key="3">
    <source>
        <dbReference type="Pfam" id="PF02581"/>
    </source>
</evidence>
<dbReference type="Gene3D" id="3.20.20.70">
    <property type="entry name" value="Aldolase class I"/>
    <property type="match status" value="1"/>
</dbReference>
<dbReference type="CDD" id="cd00564">
    <property type="entry name" value="TMP_TenI"/>
    <property type="match status" value="1"/>
</dbReference>
<dbReference type="PANTHER" id="PTHR20857">
    <property type="entry name" value="THIAMINE-PHOSPHATE PYROPHOSPHORYLASE"/>
    <property type="match status" value="1"/>
</dbReference>
<organism evidence="4 5">
    <name type="scientific">Hevea brasiliensis</name>
    <name type="common">Para rubber tree</name>
    <name type="synonym">Siphonia brasiliensis</name>
    <dbReference type="NCBI Taxonomy" id="3981"/>
    <lineage>
        <taxon>Eukaryota</taxon>
        <taxon>Viridiplantae</taxon>
        <taxon>Streptophyta</taxon>
        <taxon>Embryophyta</taxon>
        <taxon>Tracheophyta</taxon>
        <taxon>Spermatophyta</taxon>
        <taxon>Magnoliopsida</taxon>
        <taxon>eudicotyledons</taxon>
        <taxon>Gunneridae</taxon>
        <taxon>Pentapetalae</taxon>
        <taxon>rosids</taxon>
        <taxon>fabids</taxon>
        <taxon>Malpighiales</taxon>
        <taxon>Euphorbiaceae</taxon>
        <taxon>Crotonoideae</taxon>
        <taxon>Micrandreae</taxon>
        <taxon>Hevea</taxon>
    </lineage>
</organism>
<dbReference type="InterPro" id="IPR013785">
    <property type="entry name" value="Aldolase_TIM"/>
</dbReference>
<proteinExistence type="predicted"/>
<keyword evidence="5" id="KW-1185">Reference proteome</keyword>
<reference evidence="4 5" key="1">
    <citation type="journal article" date="2020" name="Mol. Plant">
        <title>The Chromosome-Based Rubber Tree Genome Provides New Insights into Spurge Genome Evolution and Rubber Biosynthesis.</title>
        <authorList>
            <person name="Liu J."/>
            <person name="Shi C."/>
            <person name="Shi C.C."/>
            <person name="Li W."/>
            <person name="Zhang Q.J."/>
            <person name="Zhang Y."/>
            <person name="Li K."/>
            <person name="Lu H.F."/>
            <person name="Shi C."/>
            <person name="Zhu S.T."/>
            <person name="Xiao Z.Y."/>
            <person name="Nan H."/>
            <person name="Yue Y."/>
            <person name="Zhu X.G."/>
            <person name="Wu Y."/>
            <person name="Hong X.N."/>
            <person name="Fan G.Y."/>
            <person name="Tong Y."/>
            <person name="Zhang D."/>
            <person name="Mao C.L."/>
            <person name="Liu Y.L."/>
            <person name="Hao S.J."/>
            <person name="Liu W.Q."/>
            <person name="Lv M.Q."/>
            <person name="Zhang H.B."/>
            <person name="Liu Y."/>
            <person name="Hu-Tang G.R."/>
            <person name="Wang J.P."/>
            <person name="Wang J.H."/>
            <person name="Sun Y.H."/>
            <person name="Ni S.B."/>
            <person name="Chen W.B."/>
            <person name="Zhang X.C."/>
            <person name="Jiao Y.N."/>
            <person name="Eichler E.E."/>
            <person name="Li G.H."/>
            <person name="Liu X."/>
            <person name="Gao L.Z."/>
        </authorList>
    </citation>
    <scope>NUCLEOTIDE SEQUENCE [LARGE SCALE GENOMIC DNA]</scope>
    <source>
        <strain evidence="5">cv. GT1</strain>
        <tissue evidence="4">Leaf</tissue>
    </source>
</reference>
<dbReference type="InterPro" id="IPR022998">
    <property type="entry name" value="ThiamineP_synth_TenI"/>
</dbReference>
<name>A0A6A6JZT5_HEVBR</name>
<dbReference type="GO" id="GO:0005737">
    <property type="term" value="C:cytoplasm"/>
    <property type="evidence" value="ECO:0007669"/>
    <property type="project" value="TreeGrafter"/>
</dbReference>
<evidence type="ECO:0000256" key="1">
    <source>
        <dbReference type="ARBA" id="ARBA00004948"/>
    </source>
</evidence>
<comment type="caution">
    <text evidence="4">The sequence shown here is derived from an EMBL/GenBank/DDBJ whole genome shotgun (WGS) entry which is preliminary data.</text>
</comment>
<dbReference type="PANTHER" id="PTHR20857:SF15">
    <property type="entry name" value="THIAMINE-PHOSPHATE SYNTHASE"/>
    <property type="match status" value="1"/>
</dbReference>
<dbReference type="EMBL" id="JAAGAX010000511">
    <property type="protein sequence ID" value="KAF2281744.1"/>
    <property type="molecule type" value="Genomic_DNA"/>
</dbReference>
<dbReference type="InterPro" id="IPR036206">
    <property type="entry name" value="ThiamineP_synth_sf"/>
</dbReference>
<evidence type="ECO:0000256" key="2">
    <source>
        <dbReference type="ARBA" id="ARBA00022977"/>
    </source>
</evidence>
<sequence length="293" mass="31775">MASCAVAEAVRDTHLSSKEDVYAVNAEYADGVYADYYFNGHEEIKLIYKCSGPTDCDTLARSHRYVVNHALGTTKCKDMKDALLDCIVLARMLASAIMSGNSLADWDLYDINGEYFTRIASGFDRQDIVHGFDGMENIALCPAIKRQRSAADCERPLDLAIEYGAHGVHLGQEDIQTADLESIIKSEMKLGLSTHCYHELARACFFRPSYIALGPVFHTTSKDMRFKPQGLQLLRQWVQCSGLPVVGIGGIDASNIGSVVGLGVSGVAVISAVTGAEDPEAAVLGLQRAFGDQ</sequence>
<dbReference type="GO" id="GO:0004789">
    <property type="term" value="F:thiamine-phosphate diphosphorylase activity"/>
    <property type="evidence" value="ECO:0007669"/>
    <property type="project" value="TreeGrafter"/>
</dbReference>
<gene>
    <name evidence="4" type="ORF">GH714_042568</name>
</gene>
<comment type="pathway">
    <text evidence="1">Cofactor biosynthesis; thiamine diphosphate biosynthesis.</text>
</comment>
<protein>
    <recommendedName>
        <fullName evidence="3">Thiamine phosphate synthase/TenI domain-containing protein</fullName>
    </recommendedName>
</protein>
<dbReference type="SUPFAM" id="SSF51391">
    <property type="entry name" value="Thiamin phosphate synthase"/>
    <property type="match status" value="1"/>
</dbReference>
<feature type="domain" description="Thiamine phosphate synthase/TenI" evidence="3">
    <location>
        <begin position="157"/>
        <end position="273"/>
    </location>
</feature>
<dbReference type="GO" id="GO:0009228">
    <property type="term" value="P:thiamine biosynthetic process"/>
    <property type="evidence" value="ECO:0007669"/>
    <property type="project" value="UniProtKB-KW"/>
</dbReference>
<dbReference type="Proteomes" id="UP000467840">
    <property type="component" value="Unassembled WGS sequence"/>
</dbReference>
<accession>A0A6A6JZT5</accession>